<gene>
    <name evidence="1" type="ORF">H9962_05930</name>
</gene>
<reference evidence="1" key="1">
    <citation type="journal article" date="2021" name="PeerJ">
        <title>Extensive microbial diversity within the chicken gut microbiome revealed by metagenomics and culture.</title>
        <authorList>
            <person name="Gilroy R."/>
            <person name="Ravi A."/>
            <person name="Getino M."/>
            <person name="Pursley I."/>
            <person name="Horton D.L."/>
            <person name="Alikhan N.F."/>
            <person name="Baker D."/>
            <person name="Gharbi K."/>
            <person name="Hall N."/>
            <person name="Watson M."/>
            <person name="Adriaenssens E.M."/>
            <person name="Foster-Nyarko E."/>
            <person name="Jarju S."/>
            <person name="Secka A."/>
            <person name="Antonio M."/>
            <person name="Oren A."/>
            <person name="Chaudhuri R.R."/>
            <person name="La Ragione R."/>
            <person name="Hildebrand F."/>
            <person name="Pallen M.J."/>
        </authorList>
    </citation>
    <scope>NUCLEOTIDE SEQUENCE</scope>
    <source>
        <strain evidence="1">CHK186-16707</strain>
    </source>
</reference>
<evidence type="ECO:0000313" key="1">
    <source>
        <dbReference type="EMBL" id="HJA08709.1"/>
    </source>
</evidence>
<reference evidence="1" key="2">
    <citation type="submission" date="2021-04" db="EMBL/GenBank/DDBJ databases">
        <authorList>
            <person name="Gilroy R."/>
        </authorList>
    </citation>
    <scope>NUCLEOTIDE SEQUENCE</scope>
    <source>
        <strain evidence="1">CHK186-16707</strain>
    </source>
</reference>
<sequence length="294" mass="32156">MKHDRPRAGRTASAWLLIFMLSLPAFLPACSPREAEARRIVLSCDIAGEPFVSAAQTAEITVMWLAGGVYVALDPRTVRWTVEASYVSAKAWARSDRTLLNGLYWGKSAPSLSASENDRSKMEGTPPTGVRAFLTDIVGERKVTVKAVTTIGGQTYEATTEVHFGPGPLAAFAGPPHGASTWREAVKACGGTWDVDMSGYYQPQTRLPTEEQLYAVAGRSRYGAAHAAGWRDDAYGSGFFLYWTGKACGDGDDQDVRIISLYDGAVEWYYYLMKDWYHWYPDSADGAPVVVCVP</sequence>
<dbReference type="Proteomes" id="UP000824225">
    <property type="component" value="Unassembled WGS sequence"/>
</dbReference>
<evidence type="ECO:0000313" key="2">
    <source>
        <dbReference type="Proteomes" id="UP000824225"/>
    </source>
</evidence>
<protein>
    <submittedName>
        <fullName evidence="1">Uncharacterized protein</fullName>
    </submittedName>
</protein>
<organism evidence="1 2">
    <name type="scientific">Candidatus Mailhella merdigallinarum</name>
    <dbReference type="NCBI Taxonomy" id="2838658"/>
    <lineage>
        <taxon>Bacteria</taxon>
        <taxon>Pseudomonadati</taxon>
        <taxon>Thermodesulfobacteriota</taxon>
        <taxon>Desulfovibrionia</taxon>
        <taxon>Desulfovibrionales</taxon>
        <taxon>Desulfovibrionaceae</taxon>
        <taxon>Mailhella</taxon>
    </lineage>
</organism>
<dbReference type="AlphaFoldDB" id="A0A9D2HDV8"/>
<accession>A0A9D2HDV8</accession>
<dbReference type="EMBL" id="DXAN01000020">
    <property type="protein sequence ID" value="HJA08709.1"/>
    <property type="molecule type" value="Genomic_DNA"/>
</dbReference>
<comment type="caution">
    <text evidence="1">The sequence shown here is derived from an EMBL/GenBank/DDBJ whole genome shotgun (WGS) entry which is preliminary data.</text>
</comment>
<name>A0A9D2HDV8_9BACT</name>
<proteinExistence type="predicted"/>